<keyword evidence="1" id="KW-0732">Signal</keyword>
<dbReference type="InterPro" id="IPR019861">
    <property type="entry name" value="PorP/SprF_Bacteroidetes"/>
</dbReference>
<name>A0A4V6BJK6_9BACT</name>
<comment type="caution">
    <text evidence="2">The sequence shown here is derived from an EMBL/GenBank/DDBJ whole genome shotgun (WGS) entry which is preliminary data.</text>
</comment>
<accession>A0A4V6BJK6</accession>
<dbReference type="AlphaFoldDB" id="A0A4V6BJK6"/>
<keyword evidence="3" id="KW-1185">Reference proteome</keyword>
<dbReference type="Pfam" id="PF11751">
    <property type="entry name" value="PorP_SprF"/>
    <property type="match status" value="1"/>
</dbReference>
<organism evidence="2 3">
    <name type="scientific">Dyadobacter frigoris</name>
    <dbReference type="NCBI Taxonomy" id="2576211"/>
    <lineage>
        <taxon>Bacteria</taxon>
        <taxon>Pseudomonadati</taxon>
        <taxon>Bacteroidota</taxon>
        <taxon>Cytophagia</taxon>
        <taxon>Cytophagales</taxon>
        <taxon>Spirosomataceae</taxon>
        <taxon>Dyadobacter</taxon>
    </lineage>
</organism>
<evidence type="ECO:0000256" key="1">
    <source>
        <dbReference type="SAM" id="SignalP"/>
    </source>
</evidence>
<evidence type="ECO:0000313" key="3">
    <source>
        <dbReference type="Proteomes" id="UP000304900"/>
    </source>
</evidence>
<feature type="signal peptide" evidence="1">
    <location>
        <begin position="1"/>
        <end position="19"/>
    </location>
</feature>
<dbReference type="OrthoDB" id="1186563at2"/>
<dbReference type="NCBIfam" id="TIGR03519">
    <property type="entry name" value="T9SS_PorP_fam"/>
    <property type="match status" value="1"/>
</dbReference>
<protein>
    <submittedName>
        <fullName evidence="2">Type IX secretion system membrane protein PorP/SprF</fullName>
    </submittedName>
</protein>
<gene>
    <name evidence="2" type="ORF">FDK13_03510</name>
</gene>
<dbReference type="RefSeq" id="WP_137338581.1">
    <property type="nucleotide sequence ID" value="NZ_BSQH01000024.1"/>
</dbReference>
<sequence length="335" mass="37005">MKKLLLSIIISIAYLRAYAQAPQFSQFYSNPLYTNPAYAGDAGTPRFIANYRNQWASIGIPFQTAAFSFDTYAEDAAVGLGFQAMHDQRGPALKSDQLSAQISKMVFLDGQKELRLIGGLQGTWTSSSWNGSDLTYVSHFLGSNDPMATNGLSSNKLTLSAGVVLEYVPKYEEDISVWLSGAWHNIGINDNVSIEHQRINFQLGTKIPIEIPAFFGNNLGRDMNRESALNIAVQVRKQGVSRQMDAGFNILYSPLLVGLWYRGMILGNTRRDAAIGTVGWASGNMLFQASYDLPVSSLGLDTGAFEISIWYGIDALFRFSGKGSQDRRGRKCLRY</sequence>
<feature type="chain" id="PRO_5020732664" evidence="1">
    <location>
        <begin position="20"/>
        <end position="335"/>
    </location>
</feature>
<reference evidence="2 3" key="1">
    <citation type="submission" date="2019-05" db="EMBL/GenBank/DDBJ databases">
        <title>Dyadobacter AR-3-8 sp. nov., isolated from arctic soil.</title>
        <authorList>
            <person name="Chaudhary D.K."/>
        </authorList>
    </citation>
    <scope>NUCLEOTIDE SEQUENCE [LARGE SCALE GENOMIC DNA]</scope>
    <source>
        <strain evidence="2 3">AR-3-8</strain>
    </source>
</reference>
<proteinExistence type="predicted"/>
<dbReference type="Proteomes" id="UP000304900">
    <property type="component" value="Unassembled WGS sequence"/>
</dbReference>
<dbReference type="EMBL" id="SZVO01000001">
    <property type="protein sequence ID" value="TKT94293.1"/>
    <property type="molecule type" value="Genomic_DNA"/>
</dbReference>
<evidence type="ECO:0000313" key="2">
    <source>
        <dbReference type="EMBL" id="TKT94293.1"/>
    </source>
</evidence>